<accession>A0ABD3VK05</accession>
<keyword evidence="3" id="KW-1185">Reference proteome</keyword>
<dbReference type="AlphaFoldDB" id="A0ABD3VK05"/>
<organism evidence="2 3">
    <name type="scientific">Sinanodonta woodiana</name>
    <name type="common">Chinese pond mussel</name>
    <name type="synonym">Anodonta woodiana</name>
    <dbReference type="NCBI Taxonomy" id="1069815"/>
    <lineage>
        <taxon>Eukaryota</taxon>
        <taxon>Metazoa</taxon>
        <taxon>Spiralia</taxon>
        <taxon>Lophotrochozoa</taxon>
        <taxon>Mollusca</taxon>
        <taxon>Bivalvia</taxon>
        <taxon>Autobranchia</taxon>
        <taxon>Heteroconchia</taxon>
        <taxon>Palaeoheterodonta</taxon>
        <taxon>Unionida</taxon>
        <taxon>Unionoidea</taxon>
        <taxon>Unionidae</taxon>
        <taxon>Unioninae</taxon>
        <taxon>Sinanodonta</taxon>
    </lineage>
</organism>
<sequence length="163" mass="18465">MSTEENGDNTGGKVENDAKPAYFPVPKNVKQLTPGQWHSGQEAYKLITKKVYVHSEVPLGNKSNCFLLKKCEFYDNGGVWDTAKGNTVKSIFVIKNGHLINLEHKNKKYCLKKSCKGQVYWVSLEPQPAEDSIVILSRYYAALKTDPTFKKRVSYFVNNVNQT</sequence>
<name>A0ABD3VK05_SINWO</name>
<dbReference type="EMBL" id="JBJQND010000011">
    <property type="protein sequence ID" value="KAL3861920.1"/>
    <property type="molecule type" value="Genomic_DNA"/>
</dbReference>
<evidence type="ECO:0000313" key="2">
    <source>
        <dbReference type="EMBL" id="KAL3861920.1"/>
    </source>
</evidence>
<gene>
    <name evidence="2" type="ORF">ACJMK2_007932</name>
</gene>
<feature type="region of interest" description="Disordered" evidence="1">
    <location>
        <begin position="1"/>
        <end position="20"/>
    </location>
</feature>
<protein>
    <submittedName>
        <fullName evidence="2">Uncharacterized protein</fullName>
    </submittedName>
</protein>
<reference evidence="2 3" key="1">
    <citation type="submission" date="2024-11" db="EMBL/GenBank/DDBJ databases">
        <title>Chromosome-level genome assembly of the freshwater bivalve Anodonta woodiana.</title>
        <authorList>
            <person name="Chen X."/>
        </authorList>
    </citation>
    <scope>NUCLEOTIDE SEQUENCE [LARGE SCALE GENOMIC DNA]</scope>
    <source>
        <strain evidence="2">MN2024</strain>
        <tissue evidence="2">Gills</tissue>
    </source>
</reference>
<comment type="caution">
    <text evidence="2">The sequence shown here is derived from an EMBL/GenBank/DDBJ whole genome shotgun (WGS) entry which is preliminary data.</text>
</comment>
<evidence type="ECO:0000256" key="1">
    <source>
        <dbReference type="SAM" id="MobiDB-lite"/>
    </source>
</evidence>
<proteinExistence type="predicted"/>
<dbReference type="Proteomes" id="UP001634394">
    <property type="component" value="Unassembled WGS sequence"/>
</dbReference>
<evidence type="ECO:0000313" key="3">
    <source>
        <dbReference type="Proteomes" id="UP001634394"/>
    </source>
</evidence>